<dbReference type="OrthoDB" id="7489828at2759"/>
<gene>
    <name evidence="2" type="ORF">EVAR_72091_1</name>
</gene>
<evidence type="ECO:0000313" key="3">
    <source>
        <dbReference type="Proteomes" id="UP000299102"/>
    </source>
</evidence>
<evidence type="ECO:0000256" key="1">
    <source>
        <dbReference type="SAM" id="MobiDB-lite"/>
    </source>
</evidence>
<sequence length="81" mass="9079">MVFHLLCVCPALTVRRKTFLARFIFSNFNSVRHYQTEALLGLYTPKAERQGIAPHQDQTCPGSSSSSDSNISETQVDEGFK</sequence>
<dbReference type="EMBL" id="BGZK01005796">
    <property type="protein sequence ID" value="GBP15496.1"/>
    <property type="molecule type" value="Genomic_DNA"/>
</dbReference>
<accession>A0A4C1TMK8</accession>
<dbReference type="Proteomes" id="UP000299102">
    <property type="component" value="Unassembled WGS sequence"/>
</dbReference>
<name>A0A4C1TMK8_EUMVA</name>
<comment type="caution">
    <text evidence="2">The sequence shown here is derived from an EMBL/GenBank/DDBJ whole genome shotgun (WGS) entry which is preliminary data.</text>
</comment>
<organism evidence="2 3">
    <name type="scientific">Eumeta variegata</name>
    <name type="common">Bagworm moth</name>
    <name type="synonym">Eumeta japonica</name>
    <dbReference type="NCBI Taxonomy" id="151549"/>
    <lineage>
        <taxon>Eukaryota</taxon>
        <taxon>Metazoa</taxon>
        <taxon>Ecdysozoa</taxon>
        <taxon>Arthropoda</taxon>
        <taxon>Hexapoda</taxon>
        <taxon>Insecta</taxon>
        <taxon>Pterygota</taxon>
        <taxon>Neoptera</taxon>
        <taxon>Endopterygota</taxon>
        <taxon>Lepidoptera</taxon>
        <taxon>Glossata</taxon>
        <taxon>Ditrysia</taxon>
        <taxon>Tineoidea</taxon>
        <taxon>Psychidae</taxon>
        <taxon>Oiketicinae</taxon>
        <taxon>Eumeta</taxon>
    </lineage>
</organism>
<feature type="region of interest" description="Disordered" evidence="1">
    <location>
        <begin position="51"/>
        <end position="81"/>
    </location>
</feature>
<protein>
    <submittedName>
        <fullName evidence="2">Uncharacterized protein</fullName>
    </submittedName>
</protein>
<proteinExistence type="predicted"/>
<dbReference type="AlphaFoldDB" id="A0A4C1TMK8"/>
<keyword evidence="3" id="KW-1185">Reference proteome</keyword>
<reference evidence="2 3" key="1">
    <citation type="journal article" date="2019" name="Commun. Biol.">
        <title>The bagworm genome reveals a unique fibroin gene that provides high tensile strength.</title>
        <authorList>
            <person name="Kono N."/>
            <person name="Nakamura H."/>
            <person name="Ohtoshi R."/>
            <person name="Tomita M."/>
            <person name="Numata K."/>
            <person name="Arakawa K."/>
        </authorList>
    </citation>
    <scope>NUCLEOTIDE SEQUENCE [LARGE SCALE GENOMIC DNA]</scope>
</reference>
<feature type="compositionally biased region" description="Low complexity" evidence="1">
    <location>
        <begin position="63"/>
        <end position="72"/>
    </location>
</feature>
<evidence type="ECO:0000313" key="2">
    <source>
        <dbReference type="EMBL" id="GBP15496.1"/>
    </source>
</evidence>